<feature type="region of interest" description="Disordered" evidence="3">
    <location>
        <begin position="270"/>
        <end position="311"/>
    </location>
</feature>
<dbReference type="Gene3D" id="3.30.1070.10">
    <property type="entry name" value="Cell division topological specificity factor MinE"/>
    <property type="match status" value="1"/>
</dbReference>
<feature type="compositionally biased region" description="Basic and acidic residues" evidence="3">
    <location>
        <begin position="287"/>
        <end position="298"/>
    </location>
</feature>
<dbReference type="InterPro" id="IPR036707">
    <property type="entry name" value="MinE_sf"/>
</dbReference>
<dbReference type="OrthoDB" id="1606438at2759"/>
<dbReference type="InterPro" id="IPR044199">
    <property type="entry name" value="NdhU_chloroplastic"/>
</dbReference>
<dbReference type="GO" id="GO:0051301">
    <property type="term" value="P:cell division"/>
    <property type="evidence" value="ECO:0007669"/>
    <property type="project" value="InterPro"/>
</dbReference>
<dbReference type="InterPro" id="IPR005527">
    <property type="entry name" value="MinE"/>
</dbReference>
<dbReference type="FunFam" id="1.10.287.110:FF:000080">
    <property type="entry name" value="NAD(P)H-quinone oxidoreductase subunit U chloroplastic"/>
    <property type="match status" value="1"/>
</dbReference>
<dbReference type="PROSITE" id="PS50076">
    <property type="entry name" value="DNAJ_2"/>
    <property type="match status" value="1"/>
</dbReference>
<organism evidence="5 6">
    <name type="scientific">Eragrostis curvula</name>
    <name type="common">weeping love grass</name>
    <dbReference type="NCBI Taxonomy" id="38414"/>
    <lineage>
        <taxon>Eukaryota</taxon>
        <taxon>Viridiplantae</taxon>
        <taxon>Streptophyta</taxon>
        <taxon>Embryophyta</taxon>
        <taxon>Tracheophyta</taxon>
        <taxon>Spermatophyta</taxon>
        <taxon>Magnoliopsida</taxon>
        <taxon>Liliopsida</taxon>
        <taxon>Poales</taxon>
        <taxon>Poaceae</taxon>
        <taxon>PACMAD clade</taxon>
        <taxon>Chloridoideae</taxon>
        <taxon>Eragrostideae</taxon>
        <taxon>Eragrostidinae</taxon>
        <taxon>Eragrostis</taxon>
    </lineage>
</organism>
<name>A0A5J9WS96_9POAL</name>
<dbReference type="PANTHER" id="PTHR47726">
    <property type="entry name" value="NAD(P)H-QUINONE OXIDOREDUCTASE SUBUNIT U, CHLOROPLASTIC"/>
    <property type="match status" value="1"/>
</dbReference>
<dbReference type="FunFam" id="3.30.1070.10:FF:000002">
    <property type="entry name" value="Cell division topological specificity factor-like, chloroplastic"/>
    <property type="match status" value="1"/>
</dbReference>
<dbReference type="GO" id="GO:0010598">
    <property type="term" value="C:NAD(P)H dehydrogenase complex (plastoquinone)"/>
    <property type="evidence" value="ECO:0007669"/>
    <property type="project" value="InterPro"/>
</dbReference>
<feature type="domain" description="J" evidence="4">
    <location>
        <begin position="112"/>
        <end position="176"/>
    </location>
</feature>
<dbReference type="Gene3D" id="1.10.287.110">
    <property type="entry name" value="DnaJ domain"/>
    <property type="match status" value="1"/>
</dbReference>
<evidence type="ECO:0000259" key="4">
    <source>
        <dbReference type="PROSITE" id="PS50076"/>
    </source>
</evidence>
<evidence type="ECO:0000313" key="5">
    <source>
        <dbReference type="EMBL" id="TVU50194.1"/>
    </source>
</evidence>
<dbReference type="GO" id="GO:0005783">
    <property type="term" value="C:endoplasmic reticulum"/>
    <property type="evidence" value="ECO:0007669"/>
    <property type="project" value="UniProtKB-ARBA"/>
</dbReference>
<gene>
    <name evidence="5" type="ORF">EJB05_01556</name>
</gene>
<comment type="similarity">
    <text evidence="1">Belongs to the MinE family.</text>
</comment>
<dbReference type="Pfam" id="PF00226">
    <property type="entry name" value="DnaJ"/>
    <property type="match status" value="1"/>
</dbReference>
<feature type="compositionally biased region" description="Low complexity" evidence="3">
    <location>
        <begin position="13"/>
        <end position="22"/>
    </location>
</feature>
<dbReference type="InterPro" id="IPR001623">
    <property type="entry name" value="DnaJ_domain"/>
</dbReference>
<sequence>MAAVGITSPPAPSAFASATSTSSNSSCSLALLRLRPLPTRIAAAPSLRTRCAAAASADGGVEFTEGTAAVADPDAGTDVAGGAAASTRPPYSLISADNVQKAMRGLAITDADHYGRLGITKNASTDEVTAAYERRRDELNSRKLEEEELNKELDLLKESFTILSTEEERRLYDWSLSRIGQPERYVWPFQVDPLELAPDPPKEPEDEYPTKVVGYVFLGLFILSVVASVMLRRAQWHMGYDCRSGILHTKIWLFSSVHDRWAPPVTQSNVLPIESNSAPASARRQRRTAERSGEKNRGDTQNPSSRAPMAMPVSGRLGGDAWAVLAPSASSLPSPPRRSKAHFCTLPHRASNNLMLASNRLCIERQNWSQRSSQTYALSRNNFSPITQDMESFLHNVVNMGFVDRLKLAWKIIFPAPVIMENSNANIAKQRLKMILFSDRCEVSDEAKKKIVENVVEALSEFVEIESRDNVQVDISTDAGLGTVYSVTVPVRRVKPEYQESEEQYRGKIVGVDFKDTGESSGNMDVTFDFFVPNENC</sequence>
<evidence type="ECO:0000256" key="3">
    <source>
        <dbReference type="SAM" id="MobiDB-lite"/>
    </source>
</evidence>
<reference evidence="5 6" key="1">
    <citation type="journal article" date="2019" name="Sci. Rep.">
        <title>A high-quality genome of Eragrostis curvula grass provides insights into Poaceae evolution and supports new strategies to enhance forage quality.</title>
        <authorList>
            <person name="Carballo J."/>
            <person name="Santos B.A.C.M."/>
            <person name="Zappacosta D."/>
            <person name="Garbus I."/>
            <person name="Selva J.P."/>
            <person name="Gallo C.A."/>
            <person name="Diaz A."/>
            <person name="Albertini E."/>
            <person name="Caccamo M."/>
            <person name="Echenique V."/>
        </authorList>
    </citation>
    <scope>NUCLEOTIDE SEQUENCE [LARGE SCALE GENOMIC DNA]</scope>
    <source>
        <strain evidence="6">cv. Victoria</strain>
        <tissue evidence="5">Leaf</tissue>
    </source>
</reference>
<evidence type="ECO:0000313" key="6">
    <source>
        <dbReference type="Proteomes" id="UP000324897"/>
    </source>
</evidence>
<dbReference type="Proteomes" id="UP000324897">
    <property type="component" value="Chromosome 6"/>
</dbReference>
<dbReference type="PANTHER" id="PTHR47726:SF1">
    <property type="entry name" value="NAD(P)H-QUINONE OXIDOREDUCTASE SUBUNIT U, CHLOROPLASTIC"/>
    <property type="match status" value="1"/>
</dbReference>
<dbReference type="InterPro" id="IPR036869">
    <property type="entry name" value="J_dom_sf"/>
</dbReference>
<feature type="region of interest" description="Disordered" evidence="3">
    <location>
        <begin position="1"/>
        <end position="22"/>
    </location>
</feature>
<dbReference type="EMBL" id="RWGY01000002">
    <property type="protein sequence ID" value="TVU50194.1"/>
    <property type="molecule type" value="Genomic_DNA"/>
</dbReference>
<feature type="compositionally biased region" description="Polar residues" evidence="3">
    <location>
        <begin position="270"/>
        <end position="279"/>
    </location>
</feature>
<keyword evidence="6" id="KW-1185">Reference proteome</keyword>
<proteinExistence type="inferred from homology"/>
<protein>
    <recommendedName>
        <fullName evidence="4">J domain-containing protein</fullName>
    </recommendedName>
</protein>
<dbReference type="Gramene" id="TVU50194">
    <property type="protein sequence ID" value="TVU50194"/>
    <property type="gene ID" value="EJB05_01556"/>
</dbReference>
<dbReference type="Pfam" id="PF03776">
    <property type="entry name" value="MinE"/>
    <property type="match status" value="1"/>
</dbReference>
<feature type="coiled-coil region" evidence="2">
    <location>
        <begin position="129"/>
        <end position="159"/>
    </location>
</feature>
<accession>A0A5J9WS96</accession>
<comment type="caution">
    <text evidence="5">The sequence shown here is derived from an EMBL/GenBank/DDBJ whole genome shotgun (WGS) entry which is preliminary data.</text>
</comment>
<dbReference type="GO" id="GO:0009535">
    <property type="term" value="C:chloroplast thylakoid membrane"/>
    <property type="evidence" value="ECO:0007669"/>
    <property type="project" value="InterPro"/>
</dbReference>
<dbReference type="SUPFAM" id="SSF46565">
    <property type="entry name" value="Chaperone J-domain"/>
    <property type="match status" value="1"/>
</dbReference>
<evidence type="ECO:0000256" key="1">
    <source>
        <dbReference type="ARBA" id="ARBA00008168"/>
    </source>
</evidence>
<keyword evidence="2" id="KW-0175">Coiled coil</keyword>
<dbReference type="AlphaFoldDB" id="A0A5J9WS96"/>
<feature type="non-terminal residue" evidence="5">
    <location>
        <position position="1"/>
    </location>
</feature>
<evidence type="ECO:0000256" key="2">
    <source>
        <dbReference type="SAM" id="Coils"/>
    </source>
</evidence>